<keyword evidence="2" id="KW-1185">Reference proteome</keyword>
<protein>
    <submittedName>
        <fullName evidence="1">Uncharacterized protein</fullName>
    </submittedName>
</protein>
<dbReference type="Proteomes" id="UP001336015">
    <property type="component" value="Unassembled WGS sequence"/>
</dbReference>
<gene>
    <name evidence="1" type="ORF">LLW09_07635</name>
</gene>
<dbReference type="RefSeq" id="WP_181073608.1">
    <property type="nucleotide sequence ID" value="NZ_JAJGWQ010000003.1"/>
</dbReference>
<name>A0ABU6BRG2_9PSED</name>
<organism evidence="1 2">
    <name type="scientific">Pseudomonas paracarnis</name>
    <dbReference type="NCBI Taxonomy" id="2750625"/>
    <lineage>
        <taxon>Bacteria</taxon>
        <taxon>Pseudomonadati</taxon>
        <taxon>Pseudomonadota</taxon>
        <taxon>Gammaproteobacteria</taxon>
        <taxon>Pseudomonadales</taxon>
        <taxon>Pseudomonadaceae</taxon>
        <taxon>Pseudomonas</taxon>
    </lineage>
</organism>
<evidence type="ECO:0000313" key="1">
    <source>
        <dbReference type="EMBL" id="MEB3782425.1"/>
    </source>
</evidence>
<sequence length="176" mass="20567">MNNQKNLSASFDTFPFSEYSFNLSFNNYRLSSIANRKIDEHLKLFIGGYKKPTIEITYLFTLDESEKKGQIIYHLVKLTDQEKPNKKAFFVFMSYRLFFYCEQVIRPLNFISRRSGPQLSNIDIDGFSLNGYNVNMRKCVDYLVKSKTTIADSDLESLFSDILMADELTKKLLIKK</sequence>
<reference evidence="1 2" key="1">
    <citation type="journal article" date="2023" name="Int J Dairy Technol">
        <title>Genome based analysis of Pseudomonas paracarnis RQ057, a strain responsible for blue discoloration spoilage in processed cheese.</title>
        <authorList>
            <person name="Rodrigues Rd.S."/>
            <person name="Machado S.G."/>
            <person name="de Carvalho A.F."/>
            <person name="Nero L.A."/>
        </authorList>
    </citation>
    <scope>NUCLEOTIDE SEQUENCE [LARGE SCALE GENOMIC DNA]</scope>
    <source>
        <strain evidence="1 2">RQ057</strain>
    </source>
</reference>
<comment type="caution">
    <text evidence="1">The sequence shown here is derived from an EMBL/GenBank/DDBJ whole genome shotgun (WGS) entry which is preliminary data.</text>
</comment>
<evidence type="ECO:0000313" key="2">
    <source>
        <dbReference type="Proteomes" id="UP001336015"/>
    </source>
</evidence>
<proteinExistence type="predicted"/>
<dbReference type="EMBL" id="JAJGWQ010000003">
    <property type="protein sequence ID" value="MEB3782425.1"/>
    <property type="molecule type" value="Genomic_DNA"/>
</dbReference>
<accession>A0ABU6BRG2</accession>